<sequence>MSITNIQQDSVATLFTAASEMLSSFALQQGVDPSTYTIWTLYVPAGGFLASFFSLPVLLILGVLPLLSMLAYLVTLALQVSSPFATTFFAAQMTGTNTMMASALYAWTMPWRIKEKLVSDAFPLIVSFVPFLADPMIQDAIIYGAFGASVFFEVLAIYLPIFKHKFLIWLFFGPFYLIDTLAKTYLWMAGVLIYQDLFQAAFDADAATFYISDFNFKVIQIASYVLFVAPSNVATMNYFGYI</sequence>
<dbReference type="EMBL" id="RRYP01014006">
    <property type="protein sequence ID" value="TNV76208.1"/>
    <property type="molecule type" value="Genomic_DNA"/>
</dbReference>
<dbReference type="Proteomes" id="UP000785679">
    <property type="component" value="Unassembled WGS sequence"/>
</dbReference>
<organism evidence="2 3">
    <name type="scientific">Halteria grandinella</name>
    <dbReference type="NCBI Taxonomy" id="5974"/>
    <lineage>
        <taxon>Eukaryota</taxon>
        <taxon>Sar</taxon>
        <taxon>Alveolata</taxon>
        <taxon>Ciliophora</taxon>
        <taxon>Intramacronucleata</taxon>
        <taxon>Spirotrichea</taxon>
        <taxon>Stichotrichia</taxon>
        <taxon>Sporadotrichida</taxon>
        <taxon>Halteriidae</taxon>
        <taxon>Halteria</taxon>
    </lineage>
</organism>
<evidence type="ECO:0000256" key="1">
    <source>
        <dbReference type="SAM" id="Phobius"/>
    </source>
</evidence>
<feature type="transmembrane region" description="Helical" evidence="1">
    <location>
        <begin position="140"/>
        <end position="159"/>
    </location>
</feature>
<dbReference type="AlphaFoldDB" id="A0A8J8NJG0"/>
<name>A0A8J8NJG0_HALGN</name>
<feature type="transmembrane region" description="Helical" evidence="1">
    <location>
        <begin position="166"/>
        <end position="188"/>
    </location>
</feature>
<keyword evidence="1" id="KW-0472">Membrane</keyword>
<comment type="caution">
    <text evidence="2">The sequence shown here is derived from an EMBL/GenBank/DDBJ whole genome shotgun (WGS) entry which is preliminary data.</text>
</comment>
<evidence type="ECO:0000313" key="3">
    <source>
        <dbReference type="Proteomes" id="UP000785679"/>
    </source>
</evidence>
<keyword evidence="1" id="KW-1133">Transmembrane helix</keyword>
<keyword evidence="1" id="KW-0812">Transmembrane</keyword>
<keyword evidence="3" id="KW-1185">Reference proteome</keyword>
<reference evidence="2" key="1">
    <citation type="submission" date="2019-06" db="EMBL/GenBank/DDBJ databases">
        <authorList>
            <person name="Zheng W."/>
        </authorList>
    </citation>
    <scope>NUCLEOTIDE SEQUENCE</scope>
    <source>
        <strain evidence="2">QDHG01</strain>
    </source>
</reference>
<proteinExistence type="predicted"/>
<feature type="transmembrane region" description="Helical" evidence="1">
    <location>
        <begin position="221"/>
        <end position="241"/>
    </location>
</feature>
<protein>
    <submittedName>
        <fullName evidence="2">Uncharacterized protein</fullName>
    </submittedName>
</protein>
<feature type="transmembrane region" description="Helical" evidence="1">
    <location>
        <begin position="36"/>
        <end position="53"/>
    </location>
</feature>
<gene>
    <name evidence="2" type="ORF">FGO68_gene14972</name>
</gene>
<evidence type="ECO:0000313" key="2">
    <source>
        <dbReference type="EMBL" id="TNV76208.1"/>
    </source>
</evidence>
<accession>A0A8J8NJG0</accession>